<gene>
    <name evidence="1" type="ORF">BT62DRAFT_384993</name>
</gene>
<dbReference type="AlphaFoldDB" id="A0A9P8AP69"/>
<dbReference type="Proteomes" id="UP000812287">
    <property type="component" value="Unassembled WGS sequence"/>
</dbReference>
<reference evidence="1" key="1">
    <citation type="submission" date="2020-11" db="EMBL/GenBank/DDBJ databases">
        <title>Adaptations for nitrogen fixation in a non-lichenized fungal sporocarp promotes dispersal by wood-feeding termites.</title>
        <authorList>
            <consortium name="DOE Joint Genome Institute"/>
            <person name="Koch R.A."/>
            <person name="Yoon G."/>
            <person name="Arayal U."/>
            <person name="Lail K."/>
            <person name="Amirebrahimi M."/>
            <person name="Labutti K."/>
            <person name="Lipzen A."/>
            <person name="Riley R."/>
            <person name="Barry K."/>
            <person name="Henrissat B."/>
            <person name="Grigoriev I.V."/>
            <person name="Herr J.R."/>
            <person name="Aime M.C."/>
        </authorList>
    </citation>
    <scope>NUCLEOTIDE SEQUENCE</scope>
    <source>
        <strain evidence="1">MCA 3950</strain>
    </source>
</reference>
<accession>A0A9P8AP69</accession>
<dbReference type="GeneID" id="66103034"/>
<sequence length="246" mass="27525">MSQFPAPQELINTIIDELQDDHLSLTSCSLVSRSFSFQTRLHLFRHIDLAGGTLSAKFHRLTRSSPHIPGYVKDLTIFNIAFSEDRYAMAILKSLTNLRIIELRHSQVSSLPKVADALSKIPIRSVVLSFTTFLDVSIFCTLMNRCFPEMRNLEMSEVHALATADAEFAAVPERSCTMETLKIKLDDVDHGILKAMAGGALGALTELHTLFTIGCPEDDAVPHFQKLLSLPSLRVLRLRNLQYVIM</sequence>
<protein>
    <submittedName>
        <fullName evidence="1">Uncharacterized protein</fullName>
    </submittedName>
</protein>
<keyword evidence="2" id="KW-1185">Reference proteome</keyword>
<dbReference type="InterPro" id="IPR032675">
    <property type="entry name" value="LRR_dom_sf"/>
</dbReference>
<dbReference type="RefSeq" id="XP_043035991.1">
    <property type="nucleotide sequence ID" value="XM_043180738.1"/>
</dbReference>
<evidence type="ECO:0000313" key="2">
    <source>
        <dbReference type="Proteomes" id="UP000812287"/>
    </source>
</evidence>
<evidence type="ECO:0000313" key="1">
    <source>
        <dbReference type="EMBL" id="KAG7442491.1"/>
    </source>
</evidence>
<proteinExistence type="predicted"/>
<dbReference type="OrthoDB" id="2745898at2759"/>
<organism evidence="1 2">
    <name type="scientific">Guyanagaster necrorhizus</name>
    <dbReference type="NCBI Taxonomy" id="856835"/>
    <lineage>
        <taxon>Eukaryota</taxon>
        <taxon>Fungi</taxon>
        <taxon>Dikarya</taxon>
        <taxon>Basidiomycota</taxon>
        <taxon>Agaricomycotina</taxon>
        <taxon>Agaricomycetes</taxon>
        <taxon>Agaricomycetidae</taxon>
        <taxon>Agaricales</taxon>
        <taxon>Marasmiineae</taxon>
        <taxon>Physalacriaceae</taxon>
        <taxon>Guyanagaster</taxon>
    </lineage>
</organism>
<dbReference type="Gene3D" id="3.80.10.10">
    <property type="entry name" value="Ribonuclease Inhibitor"/>
    <property type="match status" value="1"/>
</dbReference>
<dbReference type="EMBL" id="MU250551">
    <property type="protein sequence ID" value="KAG7442491.1"/>
    <property type="molecule type" value="Genomic_DNA"/>
</dbReference>
<dbReference type="SUPFAM" id="SSF52047">
    <property type="entry name" value="RNI-like"/>
    <property type="match status" value="1"/>
</dbReference>
<comment type="caution">
    <text evidence="1">The sequence shown here is derived from an EMBL/GenBank/DDBJ whole genome shotgun (WGS) entry which is preliminary data.</text>
</comment>
<name>A0A9P8AP69_9AGAR</name>